<evidence type="ECO:0000256" key="1">
    <source>
        <dbReference type="SAM" id="MobiDB-lite"/>
    </source>
</evidence>
<proteinExistence type="predicted"/>
<feature type="compositionally biased region" description="Basic and acidic residues" evidence="1">
    <location>
        <begin position="128"/>
        <end position="138"/>
    </location>
</feature>
<organism evidence="2">
    <name type="scientific">marine sediment metagenome</name>
    <dbReference type="NCBI Taxonomy" id="412755"/>
    <lineage>
        <taxon>unclassified sequences</taxon>
        <taxon>metagenomes</taxon>
        <taxon>ecological metagenomes</taxon>
    </lineage>
</organism>
<name>A0A0F9YMK6_9ZZZZ</name>
<feature type="compositionally biased region" description="Polar residues" evidence="1">
    <location>
        <begin position="172"/>
        <end position="186"/>
    </location>
</feature>
<feature type="region of interest" description="Disordered" evidence="1">
    <location>
        <begin position="128"/>
        <end position="213"/>
    </location>
</feature>
<evidence type="ECO:0008006" key="3">
    <source>
        <dbReference type="Google" id="ProtNLM"/>
    </source>
</evidence>
<dbReference type="EMBL" id="LAZR01000018">
    <property type="protein sequence ID" value="KKO05844.1"/>
    <property type="molecule type" value="Genomic_DNA"/>
</dbReference>
<reference evidence="2" key="1">
    <citation type="journal article" date="2015" name="Nature">
        <title>Complex archaea that bridge the gap between prokaryotes and eukaryotes.</title>
        <authorList>
            <person name="Spang A."/>
            <person name="Saw J.H."/>
            <person name="Jorgensen S.L."/>
            <person name="Zaremba-Niedzwiedzka K."/>
            <person name="Martijn J."/>
            <person name="Lind A.E."/>
            <person name="van Eijk R."/>
            <person name="Schleper C."/>
            <person name="Guy L."/>
            <person name="Ettema T.J."/>
        </authorList>
    </citation>
    <scope>NUCLEOTIDE SEQUENCE</scope>
</reference>
<dbReference type="AlphaFoldDB" id="A0A0F9YMK6"/>
<protein>
    <recommendedName>
        <fullName evidence="3">DUF2752 domain-containing protein</fullName>
    </recommendedName>
</protein>
<sequence>MTLKATCPECGMTGDMAAFVTQGEHNLALAAALEMPALLSSRIVRYLGMFRPASRSLASAKSARLLTELKETITSGVIERKGVTREAPLKVWVMALDQLLERPPSNLPLSGHGYLYEVVANCADRHAGEVEKQREEQARNGAKQPANRAPAAALRERSTDDVLAEHDRLRNRQATVASGQKGQRQNAKAVEQANAPKRLSDLLKGAASQGDQQ</sequence>
<comment type="caution">
    <text evidence="2">The sequence shown here is derived from an EMBL/GenBank/DDBJ whole genome shotgun (WGS) entry which is preliminary data.</text>
</comment>
<evidence type="ECO:0000313" key="2">
    <source>
        <dbReference type="EMBL" id="KKO05844.1"/>
    </source>
</evidence>
<gene>
    <name evidence="2" type="ORF">LCGC14_0074850</name>
</gene>
<feature type="compositionally biased region" description="Basic and acidic residues" evidence="1">
    <location>
        <begin position="154"/>
        <end position="170"/>
    </location>
</feature>
<feature type="compositionally biased region" description="Low complexity" evidence="1">
    <location>
        <begin position="142"/>
        <end position="153"/>
    </location>
</feature>
<accession>A0A0F9YMK6</accession>